<proteinExistence type="predicted"/>
<dbReference type="Proteomes" id="UP000249135">
    <property type="component" value="Unassembled WGS sequence"/>
</dbReference>
<evidence type="ECO:0000256" key="1">
    <source>
        <dbReference type="ARBA" id="ARBA00022723"/>
    </source>
</evidence>
<evidence type="ECO:0000313" key="4">
    <source>
        <dbReference type="Proteomes" id="UP000249135"/>
    </source>
</evidence>
<keyword evidence="1" id="KW-0479">Metal-binding</keyword>
<dbReference type="Gene3D" id="3.90.850.10">
    <property type="entry name" value="Fumarylacetoacetase-like, C-terminal domain"/>
    <property type="match status" value="1"/>
</dbReference>
<organism evidence="3 4">
    <name type="scientific">Variovorax paradoxus</name>
    <dbReference type="NCBI Taxonomy" id="34073"/>
    <lineage>
        <taxon>Bacteria</taxon>
        <taxon>Pseudomonadati</taxon>
        <taxon>Pseudomonadota</taxon>
        <taxon>Betaproteobacteria</taxon>
        <taxon>Burkholderiales</taxon>
        <taxon>Comamonadaceae</taxon>
        <taxon>Variovorax</taxon>
    </lineage>
</organism>
<reference evidence="3 4" key="1">
    <citation type="submission" date="2017-08" db="EMBL/GenBank/DDBJ databases">
        <title>Infants hospitalized years apart are colonized by the same room-sourced microbial strains.</title>
        <authorList>
            <person name="Brooks B."/>
            <person name="Olm M.R."/>
            <person name="Firek B.A."/>
            <person name="Baker R."/>
            <person name="Thomas B.C."/>
            <person name="Morowitz M.J."/>
            <person name="Banfield J.F."/>
        </authorList>
    </citation>
    <scope>NUCLEOTIDE SEQUENCE [LARGE SCALE GENOMIC DNA]</scope>
    <source>
        <strain evidence="3">S2_005_003_R2_41</strain>
    </source>
</reference>
<dbReference type="EMBL" id="QFPP01000493">
    <property type="protein sequence ID" value="PZQ65578.1"/>
    <property type="molecule type" value="Genomic_DNA"/>
</dbReference>
<dbReference type="InterPro" id="IPR036663">
    <property type="entry name" value="Fumarylacetoacetase_C_sf"/>
</dbReference>
<dbReference type="PANTHER" id="PTHR11820">
    <property type="entry name" value="ACYLPYRUVASE"/>
    <property type="match status" value="1"/>
</dbReference>
<gene>
    <name evidence="3" type="ORF">DI563_25445</name>
</gene>
<name>A0A2W5PLM0_VARPD</name>
<dbReference type="AlphaFoldDB" id="A0A2W5PLM0"/>
<evidence type="ECO:0000313" key="3">
    <source>
        <dbReference type="EMBL" id="PZQ65578.1"/>
    </source>
</evidence>
<feature type="domain" description="Fumarylacetoacetase-like C-terminal" evidence="2">
    <location>
        <begin position="2"/>
        <end position="44"/>
    </location>
</feature>
<protein>
    <submittedName>
        <fullName evidence="3">2-hydroxyhepta-2,4-diene-1,7-dioate isomerase</fullName>
    </submittedName>
</protein>
<keyword evidence="3" id="KW-0413">Isomerase</keyword>
<dbReference type="GO" id="GO:0016853">
    <property type="term" value="F:isomerase activity"/>
    <property type="evidence" value="ECO:0007669"/>
    <property type="project" value="UniProtKB-KW"/>
</dbReference>
<accession>A0A2W5PLM0</accession>
<dbReference type="Pfam" id="PF01557">
    <property type="entry name" value="FAA_hydrolase"/>
    <property type="match status" value="1"/>
</dbReference>
<evidence type="ECO:0000259" key="2">
    <source>
        <dbReference type="Pfam" id="PF01557"/>
    </source>
</evidence>
<dbReference type="PANTHER" id="PTHR11820:SF112">
    <property type="entry name" value="FUMARYLACETOACETATE HYDROLASE FAMILY PROTEIN (AFU_ORTHOLOGUE AFUA_1G02370)-RELATED"/>
    <property type="match status" value="1"/>
</dbReference>
<dbReference type="SUPFAM" id="SSF56529">
    <property type="entry name" value="FAH"/>
    <property type="match status" value="1"/>
</dbReference>
<sequence>LPGDVIATGTPIGAGIRFDPPRFLQPGDVVEVEVTGVGVLRNVVEAEAR</sequence>
<comment type="caution">
    <text evidence="3">The sequence shown here is derived from an EMBL/GenBank/DDBJ whole genome shotgun (WGS) entry which is preliminary data.</text>
</comment>
<dbReference type="GO" id="GO:0046872">
    <property type="term" value="F:metal ion binding"/>
    <property type="evidence" value="ECO:0007669"/>
    <property type="project" value="UniProtKB-KW"/>
</dbReference>
<feature type="non-terminal residue" evidence="3">
    <location>
        <position position="1"/>
    </location>
</feature>
<dbReference type="InterPro" id="IPR011234">
    <property type="entry name" value="Fumarylacetoacetase-like_C"/>
</dbReference>